<reference evidence="1" key="1">
    <citation type="submission" date="2020-05" db="EMBL/GenBank/DDBJ databases">
        <authorList>
            <person name="Rincon C."/>
            <person name="Sanders R I."/>
            <person name="Robbins C."/>
            <person name="Chaturvedi A."/>
        </authorList>
    </citation>
    <scope>NUCLEOTIDE SEQUENCE</scope>
    <source>
        <strain evidence="1">CHB12</strain>
    </source>
</reference>
<proteinExistence type="predicted"/>
<gene>
    <name evidence="1" type="ORF">CHRIB12_LOCUS8067</name>
</gene>
<dbReference type="AlphaFoldDB" id="A0A915Z2M8"/>
<dbReference type="EMBL" id="CAGKOT010000015">
    <property type="protein sequence ID" value="CAB5360190.1"/>
    <property type="molecule type" value="Genomic_DNA"/>
</dbReference>
<accession>A0A915Z2M8</accession>
<sequence>MNKENSKKVPNFNEKICTRCSCKKKKADFCRSCGINQQNEYSTCNKCYERRKNTRKEIDPISRKKLKLEDGLIVNTPVPHQTNIDSSQIPFTHLTNLELDNITQDQHNDNVDECNDEMDGLLYGLSEIQEIISKRFQDAENLNEPVKLTFEIELNSRLVECTFPEFQPDISDIKAIKENFHQLANILILPLEYGSGSHQQAHEHPQYRKVAFPEAAKQWIQNNIKYNLRNPELYKRLQYHELIDAQIHTKEQVYYWASVFSKDTYIFNSENQLLSAKEYFKEKLNFKTIYYLENDFIKALGFTTPLLNRIGITNLKEIIVDSTFKTNQECFELFVVNANCGGYGMPIAYLYLLTCNGTTDAYNDPKNQVNTRVQALREFFTSLRNEGLLPTFILIDKDAGEISAIEEAWSWTVNLQLCYWHLEHAIERHLKDKKSKSTGYSKNKAIEAHQQFDFIESIWIPTGYAESLCPDDKIKEIINIVKRHAIMHPLIPVAKNTFWNSAQIYQYCVQEVISFVIAIIFSSYRVICG</sequence>
<evidence type="ECO:0000313" key="1">
    <source>
        <dbReference type="EMBL" id="CAB5360190.1"/>
    </source>
</evidence>
<evidence type="ECO:0008006" key="3">
    <source>
        <dbReference type="Google" id="ProtNLM"/>
    </source>
</evidence>
<evidence type="ECO:0000313" key="2">
    <source>
        <dbReference type="Proteomes" id="UP000684084"/>
    </source>
</evidence>
<protein>
    <recommendedName>
        <fullName evidence="3">MULE transposase domain-containing protein</fullName>
    </recommendedName>
</protein>
<organism evidence="1 2">
    <name type="scientific">Rhizophagus irregularis</name>
    <dbReference type="NCBI Taxonomy" id="588596"/>
    <lineage>
        <taxon>Eukaryota</taxon>
        <taxon>Fungi</taxon>
        <taxon>Fungi incertae sedis</taxon>
        <taxon>Mucoromycota</taxon>
        <taxon>Glomeromycotina</taxon>
        <taxon>Glomeromycetes</taxon>
        <taxon>Glomerales</taxon>
        <taxon>Glomeraceae</taxon>
        <taxon>Rhizophagus</taxon>
    </lineage>
</organism>
<name>A0A915Z2M8_9GLOM</name>
<dbReference type="Proteomes" id="UP000684084">
    <property type="component" value="Unassembled WGS sequence"/>
</dbReference>
<dbReference type="OrthoDB" id="2431195at2759"/>
<comment type="caution">
    <text evidence="1">The sequence shown here is derived from an EMBL/GenBank/DDBJ whole genome shotgun (WGS) entry which is preliminary data.</text>
</comment>